<name>A0A0E9XMW9_ANGAN</name>
<organism evidence="2">
    <name type="scientific">Anguilla anguilla</name>
    <name type="common">European freshwater eel</name>
    <name type="synonym">Muraena anguilla</name>
    <dbReference type="NCBI Taxonomy" id="7936"/>
    <lineage>
        <taxon>Eukaryota</taxon>
        <taxon>Metazoa</taxon>
        <taxon>Chordata</taxon>
        <taxon>Craniata</taxon>
        <taxon>Vertebrata</taxon>
        <taxon>Euteleostomi</taxon>
        <taxon>Actinopterygii</taxon>
        <taxon>Neopterygii</taxon>
        <taxon>Teleostei</taxon>
        <taxon>Anguilliformes</taxon>
        <taxon>Anguillidae</taxon>
        <taxon>Anguilla</taxon>
    </lineage>
</organism>
<dbReference type="AlphaFoldDB" id="A0A0E9XMW9"/>
<keyword evidence="1" id="KW-0472">Membrane</keyword>
<proteinExistence type="predicted"/>
<feature type="transmembrane region" description="Helical" evidence="1">
    <location>
        <begin position="22"/>
        <end position="42"/>
    </location>
</feature>
<keyword evidence="1" id="KW-1133">Transmembrane helix</keyword>
<evidence type="ECO:0000256" key="1">
    <source>
        <dbReference type="SAM" id="Phobius"/>
    </source>
</evidence>
<reference evidence="2" key="2">
    <citation type="journal article" date="2015" name="Fish Shellfish Immunol.">
        <title>Early steps in the European eel (Anguilla anguilla)-Vibrio vulnificus interaction in the gills: Role of the RtxA13 toxin.</title>
        <authorList>
            <person name="Callol A."/>
            <person name="Pajuelo D."/>
            <person name="Ebbesson L."/>
            <person name="Teles M."/>
            <person name="MacKenzie S."/>
            <person name="Amaro C."/>
        </authorList>
    </citation>
    <scope>NUCLEOTIDE SEQUENCE</scope>
</reference>
<evidence type="ECO:0000313" key="2">
    <source>
        <dbReference type="EMBL" id="JAI03054.1"/>
    </source>
</evidence>
<accession>A0A0E9XMW9</accession>
<reference evidence="2" key="1">
    <citation type="submission" date="2014-11" db="EMBL/GenBank/DDBJ databases">
        <authorList>
            <person name="Amaro Gonzalez C."/>
        </authorList>
    </citation>
    <scope>NUCLEOTIDE SEQUENCE</scope>
</reference>
<protein>
    <submittedName>
        <fullName evidence="2">Uncharacterized protein</fullName>
    </submittedName>
</protein>
<keyword evidence="1" id="KW-0812">Transmembrane</keyword>
<dbReference type="EMBL" id="GBXM01005524">
    <property type="protein sequence ID" value="JAI03054.1"/>
    <property type="molecule type" value="Transcribed_RNA"/>
</dbReference>
<sequence>MIQILITCGMISDLCAVFCDSYWIVLCVITELVDYICFKYYFLKVCFK</sequence>